<feature type="compositionally biased region" description="Polar residues" evidence="1">
    <location>
        <begin position="8"/>
        <end position="24"/>
    </location>
</feature>
<protein>
    <recommendedName>
        <fullName evidence="2">Elongation factor 1 beta central acidic region eukaryote domain-containing protein</fullName>
    </recommendedName>
</protein>
<reference evidence="3" key="1">
    <citation type="submission" date="2020-12" db="EMBL/GenBank/DDBJ databases">
        <title>WGS assembly of Carya illinoinensis cv. Pawnee.</title>
        <authorList>
            <person name="Platts A."/>
            <person name="Shu S."/>
            <person name="Wright S."/>
            <person name="Barry K."/>
            <person name="Edger P."/>
            <person name="Pires J.C."/>
            <person name="Schmutz J."/>
        </authorList>
    </citation>
    <scope>NUCLEOTIDE SEQUENCE</scope>
    <source>
        <tissue evidence="3">Leaf</tissue>
    </source>
</reference>
<feature type="domain" description="Elongation factor 1 beta central acidic region eukaryote" evidence="2">
    <location>
        <begin position="33"/>
        <end position="59"/>
    </location>
</feature>
<feature type="region of interest" description="Disordered" evidence="1">
    <location>
        <begin position="248"/>
        <end position="296"/>
    </location>
</feature>
<dbReference type="InterPro" id="IPR018940">
    <property type="entry name" value="EF-1_beta_acid_region_euk"/>
</dbReference>
<dbReference type="EMBL" id="CM031823">
    <property type="protein sequence ID" value="KAG6628123.1"/>
    <property type="molecule type" value="Genomic_DNA"/>
</dbReference>
<evidence type="ECO:0000259" key="2">
    <source>
        <dbReference type="SMART" id="SM01182"/>
    </source>
</evidence>
<evidence type="ECO:0000313" key="3">
    <source>
        <dbReference type="EMBL" id="KAG6628124.1"/>
    </source>
</evidence>
<evidence type="ECO:0000313" key="4">
    <source>
        <dbReference type="Proteomes" id="UP000811609"/>
    </source>
</evidence>
<name>A0A8T1NGA6_CARIL</name>
<feature type="compositionally biased region" description="Basic and acidic residues" evidence="1">
    <location>
        <begin position="380"/>
        <end position="395"/>
    </location>
</feature>
<feature type="compositionally biased region" description="Basic and acidic residues" evidence="1">
    <location>
        <begin position="44"/>
        <end position="56"/>
    </location>
</feature>
<feature type="domain" description="Elongation factor 1 beta central acidic region eukaryote" evidence="2">
    <location>
        <begin position="334"/>
        <end position="360"/>
    </location>
</feature>
<sequence>MEDDHNVEQISKTSRQQSNASTSDAVHKENVDVGEELEDNNPNEDQRRMPRVQTHEQHRRLGITVPSQHASRINESTSDVVCPIVFGNIDYEEEDANFDIIGHKEAATKLGIVSKEAATFGIGGEEDDNPNEDLYENQRGTPRVQTREQRRRLGKTVPSQHASRIYESTSNAVCPPACGNIDHEEEDANFGITSHEEAVTKFGIVSKEVVAFGIGGEEDDYQNEERHQRVMTHEQRRKSAHKATFDIGEELEDDNPDEDRRCTPRVQTHEQRRRLGKTIPSQHASRINESTSDAVRPAVSRNIDQEEEDVNLGIIGHEEAATKFGIVPKETADFGIGEEEEEYQNEERRQRVLTHEQRRKSIRKAAFDIGEELEDDNLDEDQRRTPKVQTHEQSRRLGKTVPSQHASQIKESTSDVVRLTTFENIDHEEEDANFDIIGHEEAATKFGVVPKEAAAFDISEELEDDNPDEDRRRMPRVQTHEQRRRLGKTIPSQHASRINESTSGAVRLVVSRNIDQEEEDVNLGIIGHEEAATKFGIVPEEAADFGIGEEEEEYQNEERRQRVLTHEQSKKSIRKAAFDVGEELEDDNPDEDQRHMPRVQTHEQHRRLGKTVPSQHASQIKESTSDAVRSTAFENIDHEEEDVNFDIIGHEEAATKFGVVPKEAAAFGIGGEEDDNPNEDLYEDQRRMPRVQTREQRKRLGNTIPSQHASRINKSTSDAVCPPVSGNIDHEEEDANFGITGHEEAATKFGIVPNEASPFGIGGEEDDYQNEERHQRVLTHEQRRKSIRKAAFDIGEELEDDNLDEDVTRTPRVQTHEQRRSFGKTVPSQHASRINESTSDADFLAASGNIDQEEEDANFGISGHEEAATKFGIVPKEAAVFGIGEEENDYQNDERSQRLLTHDQRRKSGTIVAPECVIQINDNERQKPVIISGSGWSTLKVPTPMFEVDKGAYVPKIVSIGPFHYNEPSLRAMQTQKRRFLNRLIQNQTGQPVLEENLKNAMRELEGKTRDFYAEDFQAIKPDDFVQMMLLDGCFIVEMMRLYEKKYVGEPIFETRWTLLNISRDLLLLENQLPMFVLQKIFELTGEASPDLNMLALEFFEPLRLGKDEFATLKLNKYADEYIHLLALFHSTLTSDDNIYPKQLAKSEKNKTHLILPGKGWVHNAKTLRYAGIELKNNSGSILHIQLKGKTLNIPTMIIDDSISPLLRNLIAYEQNNRSVAPYFCCLAVFLDSLVDTVEDVKILRDAGIIKQAKGGDKEVTNLFSSLTKELVFDIDKEDCYLIKQIENINRLCRAHDTRVQICRLLAKLNYKGLLKTYASILVTVIFSLIVAKFASYKPSVNQYYLPLSPPKQPG</sequence>
<feature type="region of interest" description="Disordered" evidence="1">
    <location>
        <begin position="1"/>
        <end position="72"/>
    </location>
</feature>
<proteinExistence type="predicted"/>
<feature type="domain" description="Elongation factor 1 beta central acidic region eukaryote" evidence="2">
    <location>
        <begin position="211"/>
        <end position="238"/>
    </location>
</feature>
<comment type="caution">
    <text evidence="3">The sequence shown here is derived from an EMBL/GenBank/DDBJ whole genome shotgun (WGS) entry which is preliminary data.</text>
</comment>
<feature type="compositionally biased region" description="Acidic residues" evidence="1">
    <location>
        <begin position="124"/>
        <end position="135"/>
    </location>
</feature>
<keyword evidence="4" id="KW-1185">Reference proteome</keyword>
<feature type="compositionally biased region" description="Basic and acidic residues" evidence="1">
    <location>
        <begin position="258"/>
        <end position="270"/>
    </location>
</feature>
<dbReference type="SMART" id="SM01182">
    <property type="entry name" value="EF-1_beta_acid"/>
    <property type="match status" value="10"/>
</dbReference>
<feature type="region of interest" description="Disordered" evidence="1">
    <location>
        <begin position="121"/>
        <end position="162"/>
    </location>
</feature>
<feature type="domain" description="Elongation factor 1 beta central acidic region eukaryote" evidence="2">
    <location>
        <begin position="580"/>
        <end position="606"/>
    </location>
</feature>
<dbReference type="Proteomes" id="UP000811609">
    <property type="component" value="Chromosome 15"/>
</dbReference>
<feature type="region of interest" description="Disordered" evidence="1">
    <location>
        <begin position="582"/>
        <end position="628"/>
    </location>
</feature>
<feature type="compositionally biased region" description="Polar residues" evidence="1">
    <location>
        <begin position="279"/>
        <end position="293"/>
    </location>
</feature>
<accession>A0A8T1NGA6</accession>
<dbReference type="Pfam" id="PF03140">
    <property type="entry name" value="DUF247"/>
    <property type="match status" value="1"/>
</dbReference>
<dbReference type="EMBL" id="CM031823">
    <property type="protein sequence ID" value="KAG6628125.1"/>
    <property type="molecule type" value="Genomic_DNA"/>
</dbReference>
<feature type="compositionally biased region" description="Basic and acidic residues" evidence="1">
    <location>
        <begin position="591"/>
        <end position="603"/>
    </location>
</feature>
<feature type="compositionally biased region" description="Acidic residues" evidence="1">
    <location>
        <begin position="248"/>
        <end position="257"/>
    </location>
</feature>
<gene>
    <name evidence="3" type="ORF">CIPAW_15G179400</name>
</gene>
<feature type="region of interest" description="Disordered" evidence="1">
    <location>
        <begin position="374"/>
        <end position="412"/>
    </location>
</feature>
<feature type="domain" description="Elongation factor 1 beta central acidic region eukaryote" evidence="2">
    <location>
        <begin position="759"/>
        <end position="785"/>
    </location>
</feature>
<dbReference type="PANTHER" id="PTHR31170">
    <property type="entry name" value="BNAC04G53230D PROTEIN"/>
    <property type="match status" value="1"/>
</dbReference>
<dbReference type="InterPro" id="IPR004158">
    <property type="entry name" value="DUF247_pln"/>
</dbReference>
<feature type="domain" description="Elongation factor 1 beta central acidic region eukaryote" evidence="2">
    <location>
        <begin position="880"/>
        <end position="907"/>
    </location>
</feature>
<evidence type="ECO:0000256" key="1">
    <source>
        <dbReference type="SAM" id="MobiDB-lite"/>
    </source>
</evidence>
<feature type="compositionally biased region" description="Polar residues" evidence="1">
    <location>
        <begin position="401"/>
        <end position="412"/>
    </location>
</feature>
<feature type="domain" description="Elongation factor 1 beta central acidic region eukaryote" evidence="2">
    <location>
        <begin position="247"/>
        <end position="273"/>
    </location>
</feature>
<dbReference type="EMBL" id="CM031823">
    <property type="protein sequence ID" value="KAG6628124.1"/>
    <property type="molecule type" value="Genomic_DNA"/>
</dbReference>
<feature type="compositionally biased region" description="Polar residues" evidence="1">
    <location>
        <begin position="826"/>
        <end position="840"/>
    </location>
</feature>
<feature type="domain" description="Elongation factor 1 beta central acidic region eukaryote" evidence="2">
    <location>
        <begin position="545"/>
        <end position="571"/>
    </location>
</feature>
<feature type="domain" description="Elongation factor 1 beta central acidic region eukaryote" evidence="2">
    <location>
        <begin position="794"/>
        <end position="820"/>
    </location>
</feature>
<dbReference type="PANTHER" id="PTHR31170:SF25">
    <property type="entry name" value="BNAA09G04570D PROTEIN"/>
    <property type="match status" value="1"/>
</dbReference>
<feature type="domain" description="Elongation factor 1 beta central acidic region eukaryote" evidence="2">
    <location>
        <begin position="458"/>
        <end position="484"/>
    </location>
</feature>
<feature type="compositionally biased region" description="Polar residues" evidence="1">
    <location>
        <begin position="612"/>
        <end position="628"/>
    </location>
</feature>
<feature type="compositionally biased region" description="Acidic residues" evidence="1">
    <location>
        <begin position="32"/>
        <end position="42"/>
    </location>
</feature>
<feature type="compositionally biased region" description="Basic and acidic residues" evidence="1">
    <location>
        <begin position="806"/>
        <end position="820"/>
    </location>
</feature>
<feature type="region of interest" description="Disordered" evidence="1">
    <location>
        <begin position="459"/>
        <end position="492"/>
    </location>
</feature>
<organism evidence="3 4">
    <name type="scientific">Carya illinoinensis</name>
    <name type="common">Pecan</name>
    <dbReference type="NCBI Taxonomy" id="32201"/>
    <lineage>
        <taxon>Eukaryota</taxon>
        <taxon>Viridiplantae</taxon>
        <taxon>Streptophyta</taxon>
        <taxon>Embryophyta</taxon>
        <taxon>Tracheophyta</taxon>
        <taxon>Spermatophyta</taxon>
        <taxon>Magnoliopsida</taxon>
        <taxon>eudicotyledons</taxon>
        <taxon>Gunneridae</taxon>
        <taxon>Pentapetalae</taxon>
        <taxon>rosids</taxon>
        <taxon>fabids</taxon>
        <taxon>Fagales</taxon>
        <taxon>Juglandaceae</taxon>
        <taxon>Carya</taxon>
    </lineage>
</organism>
<feature type="compositionally biased region" description="Acidic residues" evidence="1">
    <location>
        <begin position="459"/>
        <end position="468"/>
    </location>
</feature>
<feature type="region of interest" description="Disordered" evidence="1">
    <location>
        <begin position="803"/>
        <end position="840"/>
    </location>
</feature>